<keyword evidence="4" id="KW-0007">Acetylation</keyword>
<name>A0A1A6HUQ1_NEOLE</name>
<comment type="similarity">
    <text evidence="1">Belongs to the heat shock protein 70 family.</text>
</comment>
<dbReference type="Proteomes" id="UP000092124">
    <property type="component" value="Unassembled WGS sequence"/>
</dbReference>
<evidence type="ECO:0000313" key="5">
    <source>
        <dbReference type="EMBL" id="OBS82178.1"/>
    </source>
</evidence>
<dbReference type="AlphaFoldDB" id="A0A1A6HUQ1"/>
<dbReference type="Gene3D" id="2.60.34.10">
    <property type="entry name" value="Substrate Binding Domain Of DNAk, Chain A, domain 1"/>
    <property type="match status" value="1"/>
</dbReference>
<evidence type="ECO:0000256" key="1">
    <source>
        <dbReference type="ARBA" id="ARBA00007381"/>
    </source>
</evidence>
<reference evidence="5 6" key="1">
    <citation type="submission" date="2016-06" db="EMBL/GenBank/DDBJ databases">
        <title>The Draft Genome Sequence and Annotation of the Desert Woodrat Neotoma lepida.</title>
        <authorList>
            <person name="Campbell M."/>
            <person name="Oakeson K.F."/>
            <person name="Yandell M."/>
            <person name="Halpert J.R."/>
            <person name="Dearing D."/>
        </authorList>
    </citation>
    <scope>NUCLEOTIDE SEQUENCE [LARGE SCALE GENOMIC DNA]</scope>
    <source>
        <strain evidence="5">417</strain>
        <tissue evidence="5">Liver</tissue>
    </source>
</reference>
<protein>
    <submittedName>
        <fullName evidence="5">Uncharacterized protein</fullName>
    </submittedName>
</protein>
<dbReference type="PANTHER" id="PTHR19375">
    <property type="entry name" value="HEAT SHOCK PROTEIN 70KDA"/>
    <property type="match status" value="1"/>
</dbReference>
<dbReference type="Pfam" id="PF00012">
    <property type="entry name" value="HSP70"/>
    <property type="match status" value="1"/>
</dbReference>
<organism evidence="5 6">
    <name type="scientific">Neotoma lepida</name>
    <name type="common">Desert woodrat</name>
    <dbReference type="NCBI Taxonomy" id="56216"/>
    <lineage>
        <taxon>Eukaryota</taxon>
        <taxon>Metazoa</taxon>
        <taxon>Chordata</taxon>
        <taxon>Craniata</taxon>
        <taxon>Vertebrata</taxon>
        <taxon>Euteleostomi</taxon>
        <taxon>Mammalia</taxon>
        <taxon>Eutheria</taxon>
        <taxon>Euarchontoglires</taxon>
        <taxon>Glires</taxon>
        <taxon>Rodentia</taxon>
        <taxon>Myomorpha</taxon>
        <taxon>Muroidea</taxon>
        <taxon>Cricetidae</taxon>
        <taxon>Neotominae</taxon>
        <taxon>Neotoma</taxon>
    </lineage>
</organism>
<dbReference type="InterPro" id="IPR013126">
    <property type="entry name" value="Hsp_70_fam"/>
</dbReference>
<evidence type="ECO:0000313" key="6">
    <source>
        <dbReference type="Proteomes" id="UP000092124"/>
    </source>
</evidence>
<evidence type="ECO:0000256" key="2">
    <source>
        <dbReference type="ARBA" id="ARBA00022741"/>
    </source>
</evidence>
<dbReference type="GO" id="GO:0140662">
    <property type="term" value="F:ATP-dependent protein folding chaperone"/>
    <property type="evidence" value="ECO:0007669"/>
    <property type="project" value="InterPro"/>
</dbReference>
<keyword evidence="6" id="KW-1185">Reference proteome</keyword>
<sequence>MSISSDEAVAYGAAVQEAILPGDESENVQYLLLLGVIPLPFCTETAGAQFHHPYQADTDLHPNSDNQPGVTFTPTPTTSQVYEGGRAVTEDSNLLGEFGLTDIPSVPHSISQIEVTVDIDANGVLSVSAVGQGTQKENKVTITSDGAA</sequence>
<dbReference type="GO" id="GO:0005524">
    <property type="term" value="F:ATP binding"/>
    <property type="evidence" value="ECO:0007669"/>
    <property type="project" value="UniProtKB-KW"/>
</dbReference>
<dbReference type="EMBL" id="LZPO01008156">
    <property type="protein sequence ID" value="OBS82178.1"/>
    <property type="molecule type" value="Genomic_DNA"/>
</dbReference>
<dbReference type="STRING" id="56216.A0A1A6HUQ1"/>
<keyword evidence="2" id="KW-0547">Nucleotide-binding</keyword>
<keyword evidence="3" id="KW-0067">ATP-binding</keyword>
<proteinExistence type="inferred from homology"/>
<dbReference type="SUPFAM" id="SSF100920">
    <property type="entry name" value="Heat shock protein 70kD (HSP70), peptide-binding domain"/>
    <property type="match status" value="1"/>
</dbReference>
<comment type="caution">
    <text evidence="5">The sequence shown here is derived from an EMBL/GenBank/DDBJ whole genome shotgun (WGS) entry which is preliminary data.</text>
</comment>
<dbReference type="PRINTS" id="PR00301">
    <property type="entry name" value="HEATSHOCK70"/>
</dbReference>
<dbReference type="InterPro" id="IPR029047">
    <property type="entry name" value="HSP70_peptide-bd_sf"/>
</dbReference>
<evidence type="ECO:0000256" key="3">
    <source>
        <dbReference type="ARBA" id="ARBA00022840"/>
    </source>
</evidence>
<evidence type="ECO:0000256" key="4">
    <source>
        <dbReference type="ARBA" id="ARBA00022990"/>
    </source>
</evidence>
<accession>A0A1A6HUQ1</accession>
<dbReference type="OrthoDB" id="2401965at2759"/>
<gene>
    <name evidence="5" type="ORF">A6R68_23834</name>
</gene>